<dbReference type="EMBL" id="QJNU01000004">
    <property type="protein sequence ID" value="RYP11249.1"/>
    <property type="molecule type" value="Genomic_DNA"/>
</dbReference>
<dbReference type="AlphaFoldDB" id="A0A4V1XCX3"/>
<evidence type="ECO:0000256" key="1">
    <source>
        <dbReference type="SAM" id="MobiDB-lite"/>
    </source>
</evidence>
<keyword evidence="3" id="KW-1185">Reference proteome</keyword>
<evidence type="ECO:0000313" key="2">
    <source>
        <dbReference type="EMBL" id="RYP11249.1"/>
    </source>
</evidence>
<comment type="caution">
    <text evidence="2">The sequence shown here is derived from an EMBL/GenBank/DDBJ whole genome shotgun (WGS) entry which is preliminary data.</text>
</comment>
<organism evidence="2 3">
    <name type="scientific">Monosporascus ibericus</name>
    <dbReference type="NCBI Taxonomy" id="155417"/>
    <lineage>
        <taxon>Eukaryota</taxon>
        <taxon>Fungi</taxon>
        <taxon>Dikarya</taxon>
        <taxon>Ascomycota</taxon>
        <taxon>Pezizomycotina</taxon>
        <taxon>Sordariomycetes</taxon>
        <taxon>Xylariomycetidae</taxon>
        <taxon>Xylariales</taxon>
        <taxon>Xylariales incertae sedis</taxon>
        <taxon>Monosporascus</taxon>
    </lineage>
</organism>
<evidence type="ECO:0000313" key="3">
    <source>
        <dbReference type="Proteomes" id="UP000293360"/>
    </source>
</evidence>
<proteinExistence type="predicted"/>
<sequence length="74" mass="7850">MPSGEGRQSPPPERQTGAQMNEAPASGHGTDKAPNKENKLHDQLDNLSSNPKGALDDALEGKFGKTQDPPTDNK</sequence>
<feature type="compositionally biased region" description="Basic and acidic residues" evidence="1">
    <location>
        <begin position="29"/>
        <end position="44"/>
    </location>
</feature>
<feature type="region of interest" description="Disordered" evidence="1">
    <location>
        <begin position="1"/>
        <end position="74"/>
    </location>
</feature>
<dbReference type="Proteomes" id="UP000293360">
    <property type="component" value="Unassembled WGS sequence"/>
</dbReference>
<name>A0A4V1XCX3_9PEZI</name>
<feature type="compositionally biased region" description="Basic and acidic residues" evidence="1">
    <location>
        <begin position="59"/>
        <end position="74"/>
    </location>
</feature>
<reference evidence="2 3" key="1">
    <citation type="submission" date="2018-06" db="EMBL/GenBank/DDBJ databases">
        <title>Complete Genomes of Monosporascus.</title>
        <authorList>
            <person name="Robinson A.J."/>
            <person name="Natvig D.O."/>
        </authorList>
    </citation>
    <scope>NUCLEOTIDE SEQUENCE [LARGE SCALE GENOMIC DNA]</scope>
    <source>
        <strain evidence="2 3">CBS 110550</strain>
    </source>
</reference>
<dbReference type="OrthoDB" id="5375886at2759"/>
<gene>
    <name evidence="2" type="ORF">DL764_000205</name>
</gene>
<accession>A0A4V1XCX3</accession>
<protein>
    <submittedName>
        <fullName evidence="2">Uncharacterized protein</fullName>
    </submittedName>
</protein>